<evidence type="ECO:0000256" key="1">
    <source>
        <dbReference type="SAM" id="MobiDB-lite"/>
    </source>
</evidence>
<gene>
    <name evidence="2" type="ORF">SSOG_01677</name>
</gene>
<evidence type="ECO:0000313" key="2">
    <source>
        <dbReference type="EMBL" id="EFL21965.1"/>
    </source>
</evidence>
<dbReference type="Pfam" id="PF19561">
    <property type="entry name" value="DUF6083"/>
    <property type="match status" value="1"/>
</dbReference>
<organism evidence="2 3">
    <name type="scientific">Streptomyces himastatinicus ATCC 53653</name>
    <dbReference type="NCBI Taxonomy" id="457427"/>
    <lineage>
        <taxon>Bacteria</taxon>
        <taxon>Bacillati</taxon>
        <taxon>Actinomycetota</taxon>
        <taxon>Actinomycetes</taxon>
        <taxon>Kitasatosporales</taxon>
        <taxon>Streptomycetaceae</taxon>
        <taxon>Streptomyces</taxon>
        <taxon>Streptomyces violaceusniger group</taxon>
    </lineage>
</organism>
<protein>
    <submittedName>
        <fullName evidence="2">Uncharacterized protein</fullName>
    </submittedName>
</protein>
<dbReference type="HOGENOM" id="CLU_888319_0_0_11"/>
<evidence type="ECO:0000313" key="3">
    <source>
        <dbReference type="Proteomes" id="UP000003963"/>
    </source>
</evidence>
<dbReference type="Proteomes" id="UP000003963">
    <property type="component" value="Unassembled WGS sequence"/>
</dbReference>
<proteinExistence type="predicted"/>
<dbReference type="EMBL" id="GG657754">
    <property type="protein sequence ID" value="EFL21965.1"/>
    <property type="molecule type" value="Genomic_DNA"/>
</dbReference>
<reference evidence="2 3" key="1">
    <citation type="submission" date="2009-02" db="EMBL/GenBank/DDBJ databases">
        <title>Annotation of Streptomyces hygroscopicus strain ATCC 53653.</title>
        <authorList>
            <consortium name="The Broad Institute Genome Sequencing Platform"/>
            <consortium name="Broad Institute Microbial Sequencing Center"/>
            <person name="Fischbach M."/>
            <person name="Godfrey P."/>
            <person name="Ward D."/>
            <person name="Young S."/>
            <person name="Zeng Q."/>
            <person name="Koehrsen M."/>
            <person name="Alvarado L."/>
            <person name="Berlin A.M."/>
            <person name="Bochicchio J."/>
            <person name="Borenstein D."/>
            <person name="Chapman S.B."/>
            <person name="Chen Z."/>
            <person name="Engels R."/>
            <person name="Freedman E."/>
            <person name="Gellesch M."/>
            <person name="Goldberg J."/>
            <person name="Griggs A."/>
            <person name="Gujja S."/>
            <person name="Heilman E.R."/>
            <person name="Heiman D.I."/>
            <person name="Hepburn T.A."/>
            <person name="Howarth C."/>
            <person name="Jen D."/>
            <person name="Larson L."/>
            <person name="Lewis B."/>
            <person name="Mehta T."/>
            <person name="Park D."/>
            <person name="Pearson M."/>
            <person name="Richards J."/>
            <person name="Roberts A."/>
            <person name="Saif S."/>
            <person name="Shea T.D."/>
            <person name="Shenoy N."/>
            <person name="Sisk P."/>
            <person name="Stolte C."/>
            <person name="Sykes S.N."/>
            <person name="Thomson T."/>
            <person name="Walk T."/>
            <person name="White J."/>
            <person name="Yandava C."/>
            <person name="Straight P."/>
            <person name="Clardy J."/>
            <person name="Hung D."/>
            <person name="Kolter R."/>
            <person name="Mekalanos J."/>
            <person name="Walker S."/>
            <person name="Walsh C.T."/>
            <person name="Wieland-Brown L.C."/>
            <person name="Haas B."/>
            <person name="Nusbaum C."/>
            <person name="Birren B."/>
        </authorList>
    </citation>
    <scope>NUCLEOTIDE SEQUENCE [LARGE SCALE GENOMIC DNA]</scope>
    <source>
        <strain evidence="2 3">ATCC 53653</strain>
    </source>
</reference>
<accession>D9WQY8</accession>
<sequence>MSAGRFASMHSPSSPSARRWDGSRASAPQRRSLRIAPVSASRLLRCGQTTSCSQCGNPVEWYPGADDRLVQLHPHELRVARVPESCRWHVSRGIAHPSGDGSNWCRLTHDVLCPARPAPTTAPQLSGLRRSLALRTRRLLDTGVLTPPATPAEGAPPGEAVCRPARPIVQLLFVRYLASRPVDEIQCVAQTRRRTRCTAEILGPSGLHGVWTLAPVTVHHGQLALPSDVMAVYSLSALPYQEQLRWRAQRCRDHAAASTAGDLAVADWEPFDPLRHHAYIHTRLPTHGRRPGGHAPRRV</sequence>
<feature type="region of interest" description="Disordered" evidence="1">
    <location>
        <begin position="1"/>
        <end position="31"/>
    </location>
</feature>
<name>D9WQY8_9ACTN</name>
<dbReference type="InterPro" id="IPR045729">
    <property type="entry name" value="DUF6083"/>
</dbReference>
<dbReference type="STRING" id="457427.SSOG_01677"/>
<dbReference type="AlphaFoldDB" id="D9WQY8"/>
<keyword evidence="3" id="KW-1185">Reference proteome</keyword>